<feature type="region of interest" description="Disordered" evidence="2">
    <location>
        <begin position="325"/>
        <end position="353"/>
    </location>
</feature>
<dbReference type="InterPro" id="IPR013087">
    <property type="entry name" value="Znf_C2H2_type"/>
</dbReference>
<dbReference type="GO" id="GO:0008270">
    <property type="term" value="F:zinc ion binding"/>
    <property type="evidence" value="ECO:0007669"/>
    <property type="project" value="UniProtKB-KW"/>
</dbReference>
<feature type="domain" description="C2H2-type" evidence="3">
    <location>
        <begin position="178"/>
        <end position="208"/>
    </location>
</feature>
<feature type="region of interest" description="Disordered" evidence="2">
    <location>
        <begin position="211"/>
        <end position="308"/>
    </location>
</feature>
<keyword evidence="5" id="KW-1185">Reference proteome</keyword>
<dbReference type="OrthoDB" id="4161792at2759"/>
<feature type="compositionally biased region" description="Polar residues" evidence="2">
    <location>
        <begin position="325"/>
        <end position="339"/>
    </location>
</feature>
<proteinExistence type="predicted"/>
<feature type="compositionally biased region" description="Polar residues" evidence="2">
    <location>
        <begin position="108"/>
        <end position="119"/>
    </location>
</feature>
<evidence type="ECO:0000256" key="2">
    <source>
        <dbReference type="SAM" id="MobiDB-lite"/>
    </source>
</evidence>
<dbReference type="PROSITE" id="PS00028">
    <property type="entry name" value="ZINC_FINGER_C2H2_1"/>
    <property type="match status" value="1"/>
</dbReference>
<keyword evidence="1" id="KW-0863">Zinc-finger</keyword>
<dbReference type="EMBL" id="LVYI01000014">
    <property type="protein sequence ID" value="OAP54267.1"/>
    <property type="molecule type" value="Genomic_DNA"/>
</dbReference>
<feature type="compositionally biased region" description="Polar residues" evidence="2">
    <location>
        <begin position="278"/>
        <end position="296"/>
    </location>
</feature>
<evidence type="ECO:0000256" key="1">
    <source>
        <dbReference type="PROSITE-ProRule" id="PRU00042"/>
    </source>
</evidence>
<feature type="compositionally biased region" description="Pro residues" evidence="2">
    <location>
        <begin position="258"/>
        <end position="274"/>
    </location>
</feature>
<dbReference type="AlphaFoldDB" id="A0A178Z3G0"/>
<dbReference type="Proteomes" id="UP000078343">
    <property type="component" value="Unassembled WGS sequence"/>
</dbReference>
<comment type="caution">
    <text evidence="4">The sequence shown here is derived from an EMBL/GenBank/DDBJ whole genome shotgun (WGS) entry which is preliminary data.</text>
</comment>
<protein>
    <recommendedName>
        <fullName evidence="3">C2H2-type domain-containing protein</fullName>
    </recommendedName>
</protein>
<organism evidence="4 5">
    <name type="scientific">Fonsecaea erecta</name>
    <dbReference type="NCBI Taxonomy" id="1367422"/>
    <lineage>
        <taxon>Eukaryota</taxon>
        <taxon>Fungi</taxon>
        <taxon>Dikarya</taxon>
        <taxon>Ascomycota</taxon>
        <taxon>Pezizomycotina</taxon>
        <taxon>Eurotiomycetes</taxon>
        <taxon>Chaetothyriomycetidae</taxon>
        <taxon>Chaetothyriales</taxon>
        <taxon>Herpotrichiellaceae</taxon>
        <taxon>Fonsecaea</taxon>
    </lineage>
</organism>
<evidence type="ECO:0000313" key="5">
    <source>
        <dbReference type="Proteomes" id="UP000078343"/>
    </source>
</evidence>
<evidence type="ECO:0000313" key="4">
    <source>
        <dbReference type="EMBL" id="OAP54267.1"/>
    </source>
</evidence>
<reference evidence="4 5" key="1">
    <citation type="submission" date="2016-04" db="EMBL/GenBank/DDBJ databases">
        <title>Draft genome of Fonsecaea erecta CBS 125763.</title>
        <authorList>
            <person name="Weiss V.A."/>
            <person name="Vicente V.A."/>
            <person name="Raittz R.T."/>
            <person name="Moreno L.F."/>
            <person name="De Souza E.M."/>
            <person name="Pedrosa F.O."/>
            <person name="Steffens M.B."/>
            <person name="Faoro H."/>
            <person name="Tadra-Sfeir M.Z."/>
            <person name="Najafzadeh M.J."/>
            <person name="Felipe M.S."/>
            <person name="Teixeira M."/>
            <person name="Sun J."/>
            <person name="Xi L."/>
            <person name="Gomes R."/>
            <person name="De Azevedo C.M."/>
            <person name="Salgado C.G."/>
            <person name="Da Silva M.B."/>
            <person name="Nascimento M.F."/>
            <person name="Queiroz-Telles F."/>
            <person name="Attili D.S."/>
            <person name="Gorbushina A."/>
        </authorList>
    </citation>
    <scope>NUCLEOTIDE SEQUENCE [LARGE SCALE GENOMIC DNA]</scope>
    <source>
        <strain evidence="4 5">CBS 125763</strain>
    </source>
</reference>
<sequence length="353" mass="39262">MPPHSQGCPRIPQTNTIPFRITQLTRHRSFLLYSPVIHALLDAGEEEWSVLRDIRQRPLSPLFQVFFPNIYSTPPDDIFSLILQIRADTRWLALKQTVLVRVHHARASSLQRSGHSSTRPQEEPSQLPPNSQQSHPRFISQHPGRGTGPSRTARSPTSAEGRSPTGNPGRTAPRGYRFYCRSRNCKKSYQKQGHYENHMAQMHAEIAPHDPAESLHEIPSSGQPSVEDMSDLDAVGPQSSVTTLTAPRPTITISMAPPSIPPSPRRPIVPPPALNPHTVGSDTIQSGTSPQTSNPQERPPDTDMFPSGVDYIFDSDWRFIFPLGDQQSLEPPLSPTHSYPNPAFFPADSHMES</sequence>
<evidence type="ECO:0000259" key="3">
    <source>
        <dbReference type="PROSITE" id="PS50157"/>
    </source>
</evidence>
<dbReference type="RefSeq" id="XP_018687634.1">
    <property type="nucleotide sequence ID" value="XM_018842874.1"/>
</dbReference>
<keyword evidence="1" id="KW-0479">Metal-binding</keyword>
<feature type="region of interest" description="Disordered" evidence="2">
    <location>
        <begin position="106"/>
        <end position="176"/>
    </location>
</feature>
<gene>
    <name evidence="4" type="ORF">AYL99_11368</name>
</gene>
<name>A0A178Z3G0_9EURO</name>
<keyword evidence="1" id="KW-0862">Zinc</keyword>
<accession>A0A178Z3G0</accession>
<dbReference type="GeneID" id="30015536"/>
<dbReference type="PROSITE" id="PS50157">
    <property type="entry name" value="ZINC_FINGER_C2H2_2"/>
    <property type="match status" value="1"/>
</dbReference>
<feature type="compositionally biased region" description="Polar residues" evidence="2">
    <location>
        <begin position="149"/>
        <end position="168"/>
    </location>
</feature>